<keyword evidence="9" id="KW-1185">Reference proteome</keyword>
<evidence type="ECO:0000313" key="9">
    <source>
        <dbReference type="Proteomes" id="UP000669179"/>
    </source>
</evidence>
<protein>
    <submittedName>
        <fullName evidence="8">AfsR/SARP family transcriptional regulator</fullName>
    </submittedName>
</protein>
<dbReference type="RefSeq" id="WP_208259478.1">
    <property type="nucleotide sequence ID" value="NZ_JAGEOJ010000013.1"/>
</dbReference>
<evidence type="ECO:0000256" key="5">
    <source>
        <dbReference type="PROSITE-ProRule" id="PRU01091"/>
    </source>
</evidence>
<sequence length="280" mass="30490">MEFRILGPLQGTVGGRPLRLSGRQSRLVLASLLLAPGRVVPVERLIEAVWGVASPVSARTQIAIAVSNVRRAIGDTAGSVIETVAPGYRLRGDASWIDTRTVEERVAEGRAAAAVGRLDEAVLFYRGALLQWRGPVLHGLDRSNLAPAVLPWEELRLSLHEEAAEIDLARGRHRTLAGALMPVVAEEPYRERLRYLLMMALVRSGRLNEALAVYREGRRLLAGELGLEPGPGLRGLNESILRNARDARDAQDAGDARSTRSTRNARMARGPARSARHACC</sequence>
<evidence type="ECO:0000256" key="3">
    <source>
        <dbReference type="ARBA" id="ARBA00023125"/>
    </source>
</evidence>
<dbReference type="PANTHER" id="PTHR35807:SF1">
    <property type="entry name" value="TRANSCRIPTIONAL REGULATOR REDD"/>
    <property type="match status" value="1"/>
</dbReference>
<proteinExistence type="inferred from homology"/>
<accession>A0A939PFC5</accession>
<keyword evidence="2" id="KW-0805">Transcription regulation</keyword>
<reference evidence="8" key="1">
    <citation type="submission" date="2021-03" db="EMBL/GenBank/DDBJ databases">
        <authorList>
            <person name="Kanchanasin P."/>
            <person name="Saeng-In P."/>
            <person name="Phongsopitanun W."/>
            <person name="Yuki M."/>
            <person name="Kudo T."/>
            <person name="Ohkuma M."/>
            <person name="Tanasupawat S."/>
        </authorList>
    </citation>
    <scope>NUCLEOTIDE SEQUENCE</scope>
    <source>
        <strain evidence="8">GKU 128</strain>
    </source>
</reference>
<keyword evidence="3 5" id="KW-0238">DNA-binding</keyword>
<dbReference type="Proteomes" id="UP000669179">
    <property type="component" value="Unassembled WGS sequence"/>
</dbReference>
<dbReference type="GO" id="GO:0000160">
    <property type="term" value="P:phosphorelay signal transduction system"/>
    <property type="evidence" value="ECO:0007669"/>
    <property type="project" value="InterPro"/>
</dbReference>
<dbReference type="SUPFAM" id="SSF48452">
    <property type="entry name" value="TPR-like"/>
    <property type="match status" value="1"/>
</dbReference>
<dbReference type="InterPro" id="IPR011990">
    <property type="entry name" value="TPR-like_helical_dom_sf"/>
</dbReference>
<dbReference type="SMART" id="SM00862">
    <property type="entry name" value="Trans_reg_C"/>
    <property type="match status" value="1"/>
</dbReference>
<dbReference type="InterPro" id="IPR001867">
    <property type="entry name" value="OmpR/PhoB-type_DNA-bd"/>
</dbReference>
<feature type="domain" description="OmpR/PhoB-type" evidence="7">
    <location>
        <begin position="1"/>
        <end position="92"/>
    </location>
</feature>
<comment type="caution">
    <text evidence="8">The sequence shown here is derived from an EMBL/GenBank/DDBJ whole genome shotgun (WGS) entry which is preliminary data.</text>
</comment>
<gene>
    <name evidence="8" type="ORF">J4573_31235</name>
</gene>
<keyword evidence="4" id="KW-0804">Transcription</keyword>
<evidence type="ECO:0000256" key="4">
    <source>
        <dbReference type="ARBA" id="ARBA00023163"/>
    </source>
</evidence>
<dbReference type="InterPro" id="IPR051677">
    <property type="entry name" value="AfsR-DnrI-RedD_regulator"/>
</dbReference>
<dbReference type="PANTHER" id="PTHR35807">
    <property type="entry name" value="TRANSCRIPTIONAL REGULATOR REDD-RELATED"/>
    <property type="match status" value="1"/>
</dbReference>
<organism evidence="8 9">
    <name type="scientific">Actinomadura barringtoniae</name>
    <dbReference type="NCBI Taxonomy" id="1427535"/>
    <lineage>
        <taxon>Bacteria</taxon>
        <taxon>Bacillati</taxon>
        <taxon>Actinomycetota</taxon>
        <taxon>Actinomycetes</taxon>
        <taxon>Streptosporangiales</taxon>
        <taxon>Thermomonosporaceae</taxon>
        <taxon>Actinomadura</taxon>
    </lineage>
</organism>
<dbReference type="PROSITE" id="PS51755">
    <property type="entry name" value="OMPR_PHOB"/>
    <property type="match status" value="1"/>
</dbReference>
<dbReference type="CDD" id="cd15831">
    <property type="entry name" value="BTAD"/>
    <property type="match status" value="1"/>
</dbReference>
<evidence type="ECO:0000256" key="6">
    <source>
        <dbReference type="SAM" id="MobiDB-lite"/>
    </source>
</evidence>
<comment type="similarity">
    <text evidence="1">Belongs to the AfsR/DnrI/RedD regulatory family.</text>
</comment>
<feature type="DNA-binding region" description="OmpR/PhoB-type" evidence="5">
    <location>
        <begin position="1"/>
        <end position="92"/>
    </location>
</feature>
<dbReference type="CDD" id="cd00383">
    <property type="entry name" value="trans_reg_C"/>
    <property type="match status" value="1"/>
</dbReference>
<evidence type="ECO:0000313" key="8">
    <source>
        <dbReference type="EMBL" id="MBO2451601.1"/>
    </source>
</evidence>
<dbReference type="SUPFAM" id="SSF46894">
    <property type="entry name" value="C-terminal effector domain of the bipartite response regulators"/>
    <property type="match status" value="1"/>
</dbReference>
<evidence type="ECO:0000256" key="2">
    <source>
        <dbReference type="ARBA" id="ARBA00023015"/>
    </source>
</evidence>
<name>A0A939PFC5_9ACTN</name>
<dbReference type="Gene3D" id="1.25.40.10">
    <property type="entry name" value="Tetratricopeptide repeat domain"/>
    <property type="match status" value="1"/>
</dbReference>
<dbReference type="InterPro" id="IPR016032">
    <property type="entry name" value="Sig_transdc_resp-reg_C-effctor"/>
</dbReference>
<evidence type="ECO:0000259" key="7">
    <source>
        <dbReference type="PROSITE" id="PS51755"/>
    </source>
</evidence>
<dbReference type="AlphaFoldDB" id="A0A939PFC5"/>
<dbReference type="GO" id="GO:0006355">
    <property type="term" value="P:regulation of DNA-templated transcription"/>
    <property type="evidence" value="ECO:0007669"/>
    <property type="project" value="InterPro"/>
</dbReference>
<dbReference type="GO" id="GO:0003677">
    <property type="term" value="F:DNA binding"/>
    <property type="evidence" value="ECO:0007669"/>
    <property type="project" value="UniProtKB-UniRule"/>
</dbReference>
<feature type="compositionally biased region" description="Basic and acidic residues" evidence="6">
    <location>
        <begin position="246"/>
        <end position="258"/>
    </location>
</feature>
<feature type="region of interest" description="Disordered" evidence="6">
    <location>
        <begin position="246"/>
        <end position="280"/>
    </location>
</feature>
<dbReference type="Pfam" id="PF00486">
    <property type="entry name" value="Trans_reg_C"/>
    <property type="match status" value="1"/>
</dbReference>
<dbReference type="InterPro" id="IPR005158">
    <property type="entry name" value="BTAD"/>
</dbReference>
<evidence type="ECO:0000256" key="1">
    <source>
        <dbReference type="ARBA" id="ARBA00005820"/>
    </source>
</evidence>
<dbReference type="Gene3D" id="1.10.10.10">
    <property type="entry name" value="Winged helix-like DNA-binding domain superfamily/Winged helix DNA-binding domain"/>
    <property type="match status" value="1"/>
</dbReference>
<dbReference type="SMART" id="SM01043">
    <property type="entry name" value="BTAD"/>
    <property type="match status" value="1"/>
</dbReference>
<dbReference type="InterPro" id="IPR036388">
    <property type="entry name" value="WH-like_DNA-bd_sf"/>
</dbReference>
<dbReference type="EMBL" id="JAGEOJ010000013">
    <property type="protein sequence ID" value="MBO2451601.1"/>
    <property type="molecule type" value="Genomic_DNA"/>
</dbReference>
<dbReference type="Pfam" id="PF03704">
    <property type="entry name" value="BTAD"/>
    <property type="match status" value="1"/>
</dbReference>